<dbReference type="PANTHER" id="PTHR43217:SF2">
    <property type="entry name" value="SUCCINATE-SEMIALDEHYDE DEHYDROGENASE [NADP(+)]"/>
    <property type="match status" value="1"/>
</dbReference>
<dbReference type="Gene3D" id="3.40.309.10">
    <property type="entry name" value="Aldehyde Dehydrogenase, Chain A, domain 2"/>
    <property type="match status" value="1"/>
</dbReference>
<evidence type="ECO:0000313" key="6">
    <source>
        <dbReference type="Proteomes" id="UP001645859"/>
    </source>
</evidence>
<dbReference type="InterPro" id="IPR016161">
    <property type="entry name" value="Ald_DH/histidinol_DH"/>
</dbReference>
<evidence type="ECO:0000256" key="3">
    <source>
        <dbReference type="RuleBase" id="RU003345"/>
    </source>
</evidence>
<dbReference type="SUPFAM" id="SSF53720">
    <property type="entry name" value="ALDH-like"/>
    <property type="match status" value="1"/>
</dbReference>
<organism evidence="5 6">
    <name type="scientific">Leucobacter chromiireducens subsp. solipictus</name>
    <dbReference type="NCBI Taxonomy" id="398235"/>
    <lineage>
        <taxon>Bacteria</taxon>
        <taxon>Bacillati</taxon>
        <taxon>Actinomycetota</taxon>
        <taxon>Actinomycetes</taxon>
        <taxon>Micrococcales</taxon>
        <taxon>Microbacteriaceae</taxon>
        <taxon>Leucobacter</taxon>
    </lineage>
</organism>
<protein>
    <submittedName>
        <fullName evidence="5">Aldehyde dehydrogenase family protein</fullName>
    </submittedName>
</protein>
<evidence type="ECO:0000256" key="2">
    <source>
        <dbReference type="PROSITE-ProRule" id="PRU10007"/>
    </source>
</evidence>
<accession>A0ABS1SIW4</accession>
<name>A0ABS1SIW4_9MICO</name>
<dbReference type="RefSeq" id="WP_202345770.1">
    <property type="nucleotide sequence ID" value="NZ_BAAAPI010000005.1"/>
</dbReference>
<sequence>MTHATPGVDAVVTLTAGAAADWRRTPVAERVAVLRRAAGLYAERATELARTMAEEMGKPIAQGRGEIDSCVRILEYTAREAVPLLAETTLDTEPGQTARVRMRPTGVVLGIMPWNYPHYQLIRLIAPNLLLGNGVLIKHARICTGSARAVADIFAAAGAPPGLVADSGFDHAQTAAAIDHPAITGVSFTGGDAAGAGIARRAGAAATKVVLELGGNDPFIVFDAARVDELAIAAADARLANGGQTCVSPKRIIVRADLMPRFAEQFSARFLAAIPGDPLEEHTVLGPLATPAGAAALREILQSAVTLGVEVRGDRSELTRSGPAFSPQIVFDPPRDHPVWTEELFGPVAVLCAAADVSEAIALANDSAYGLGATVYAERVDEADRFAAELECGMLALNGPKGGNPAFPFGGVKRSGFGRELGSLGIREFANQQLLVTHDRPSGEHSLEVPVT</sequence>
<dbReference type="Proteomes" id="UP001645859">
    <property type="component" value="Unassembled WGS sequence"/>
</dbReference>
<dbReference type="EMBL" id="QYAC01000008">
    <property type="protein sequence ID" value="MBL3680501.1"/>
    <property type="molecule type" value="Genomic_DNA"/>
</dbReference>
<feature type="domain" description="Aldehyde dehydrogenase" evidence="4">
    <location>
        <begin position="8"/>
        <end position="433"/>
    </location>
</feature>
<feature type="active site" evidence="2">
    <location>
        <position position="212"/>
    </location>
</feature>
<dbReference type="Pfam" id="PF00171">
    <property type="entry name" value="Aldedh"/>
    <property type="match status" value="1"/>
</dbReference>
<dbReference type="InterPro" id="IPR047110">
    <property type="entry name" value="GABD/Sad-like"/>
</dbReference>
<proteinExistence type="inferred from homology"/>
<comment type="similarity">
    <text evidence="3">Belongs to the aldehyde dehydrogenase family.</text>
</comment>
<dbReference type="InterPro" id="IPR029510">
    <property type="entry name" value="Ald_DH_CS_GLU"/>
</dbReference>
<keyword evidence="1 3" id="KW-0560">Oxidoreductase</keyword>
<dbReference type="Gene3D" id="3.40.605.10">
    <property type="entry name" value="Aldehyde Dehydrogenase, Chain A, domain 1"/>
    <property type="match status" value="1"/>
</dbReference>
<keyword evidence="6" id="KW-1185">Reference proteome</keyword>
<dbReference type="InterPro" id="IPR015590">
    <property type="entry name" value="Aldehyde_DH_dom"/>
</dbReference>
<dbReference type="InterPro" id="IPR016162">
    <property type="entry name" value="Ald_DH_N"/>
</dbReference>
<evidence type="ECO:0000259" key="4">
    <source>
        <dbReference type="Pfam" id="PF00171"/>
    </source>
</evidence>
<evidence type="ECO:0000313" key="5">
    <source>
        <dbReference type="EMBL" id="MBL3680501.1"/>
    </source>
</evidence>
<dbReference type="PROSITE" id="PS00687">
    <property type="entry name" value="ALDEHYDE_DEHYDR_GLU"/>
    <property type="match status" value="1"/>
</dbReference>
<evidence type="ECO:0000256" key="1">
    <source>
        <dbReference type="ARBA" id="ARBA00023002"/>
    </source>
</evidence>
<dbReference type="PANTHER" id="PTHR43217">
    <property type="entry name" value="SUCCINATE SEMIALDEHYDE DEHYDROGENASE [NAD(P)+] SAD"/>
    <property type="match status" value="1"/>
</dbReference>
<comment type="caution">
    <text evidence="5">The sequence shown here is derived from an EMBL/GenBank/DDBJ whole genome shotgun (WGS) entry which is preliminary data.</text>
</comment>
<gene>
    <name evidence="5" type="ORF">D3230_14565</name>
</gene>
<dbReference type="InterPro" id="IPR016163">
    <property type="entry name" value="Ald_DH_C"/>
</dbReference>
<reference evidence="5 6" key="1">
    <citation type="submission" date="2018-09" db="EMBL/GenBank/DDBJ databases">
        <title>Comparative genomics of Leucobacter spp.</title>
        <authorList>
            <person name="Reis A.C."/>
            <person name="Kolvenbach B.A."/>
            <person name="Corvini P.F.X."/>
            <person name="Nunes O.C."/>
        </authorList>
    </citation>
    <scope>NUCLEOTIDE SEQUENCE [LARGE SCALE GENOMIC DNA]</scope>
    <source>
        <strain evidence="5 6">TAN 31504</strain>
    </source>
</reference>